<comment type="caution">
    <text evidence="6">The sequence shown here is derived from an EMBL/GenBank/DDBJ whole genome shotgun (WGS) entry which is preliminary data.</text>
</comment>
<reference evidence="6" key="1">
    <citation type="submission" date="2020-10" db="EMBL/GenBank/DDBJ databases">
        <authorList>
            <person name="Gilroy R."/>
        </authorList>
    </citation>
    <scope>NUCLEOTIDE SEQUENCE</scope>
    <source>
        <strain evidence="6">G3-4614</strain>
    </source>
</reference>
<gene>
    <name evidence="6" type="ORF">IAC54_08470</name>
</gene>
<dbReference type="InterPro" id="IPR016035">
    <property type="entry name" value="Acyl_Trfase/lysoPLipase"/>
</dbReference>
<feature type="short sequence motif" description="DGA/G" evidence="4">
    <location>
        <begin position="210"/>
        <end position="212"/>
    </location>
</feature>
<dbReference type="Gene3D" id="3.40.1090.10">
    <property type="entry name" value="Cytosolic phospholipase A2 catalytic domain"/>
    <property type="match status" value="2"/>
</dbReference>
<feature type="domain" description="PNPLA" evidence="5">
    <location>
        <begin position="24"/>
        <end position="223"/>
    </location>
</feature>
<dbReference type="InterPro" id="IPR050301">
    <property type="entry name" value="NTE"/>
</dbReference>
<dbReference type="PANTHER" id="PTHR14226:SF29">
    <property type="entry name" value="NEUROPATHY TARGET ESTERASE SWS"/>
    <property type="match status" value="1"/>
</dbReference>
<keyword evidence="2 4" id="KW-0442">Lipid degradation</keyword>
<dbReference type="GO" id="GO:0016787">
    <property type="term" value="F:hydrolase activity"/>
    <property type="evidence" value="ECO:0007669"/>
    <property type="project" value="UniProtKB-UniRule"/>
</dbReference>
<dbReference type="Pfam" id="PF01734">
    <property type="entry name" value="Patatin"/>
    <property type="match status" value="1"/>
</dbReference>
<dbReference type="PANTHER" id="PTHR14226">
    <property type="entry name" value="NEUROPATHY TARGET ESTERASE/SWISS CHEESE D.MELANOGASTER"/>
    <property type="match status" value="1"/>
</dbReference>
<feature type="active site" description="Nucleophile" evidence="4">
    <location>
        <position position="57"/>
    </location>
</feature>
<evidence type="ECO:0000256" key="1">
    <source>
        <dbReference type="ARBA" id="ARBA00022801"/>
    </source>
</evidence>
<feature type="short sequence motif" description="GXSXG" evidence="4">
    <location>
        <begin position="55"/>
        <end position="59"/>
    </location>
</feature>
<feature type="active site" description="Proton acceptor" evidence="4">
    <location>
        <position position="210"/>
    </location>
</feature>
<dbReference type="SUPFAM" id="SSF52151">
    <property type="entry name" value="FabD/lysophospholipase-like"/>
    <property type="match status" value="1"/>
</dbReference>
<evidence type="ECO:0000313" key="7">
    <source>
        <dbReference type="Proteomes" id="UP000823636"/>
    </source>
</evidence>
<dbReference type="EMBL" id="JADIMW010000085">
    <property type="protein sequence ID" value="MBO8438909.1"/>
    <property type="molecule type" value="Genomic_DNA"/>
</dbReference>
<organism evidence="6 7">
    <name type="scientific">Candidatus Caccoplasma merdipullorum</name>
    <dbReference type="NCBI Taxonomy" id="2840718"/>
    <lineage>
        <taxon>Bacteria</taxon>
        <taxon>Pseudomonadati</taxon>
        <taxon>Bacteroidota</taxon>
        <taxon>Bacteroidia</taxon>
        <taxon>Bacteroidales</taxon>
        <taxon>Bacteroidaceae</taxon>
        <taxon>Bacteroidaceae incertae sedis</taxon>
        <taxon>Candidatus Caccoplasma</taxon>
    </lineage>
</organism>
<reference evidence="6" key="2">
    <citation type="journal article" date="2021" name="PeerJ">
        <title>Extensive microbial diversity within the chicken gut microbiome revealed by metagenomics and culture.</title>
        <authorList>
            <person name="Gilroy R."/>
            <person name="Ravi A."/>
            <person name="Getino M."/>
            <person name="Pursley I."/>
            <person name="Horton D.L."/>
            <person name="Alikhan N.F."/>
            <person name="Baker D."/>
            <person name="Gharbi K."/>
            <person name="Hall N."/>
            <person name="Watson M."/>
            <person name="Adriaenssens E.M."/>
            <person name="Foster-Nyarko E."/>
            <person name="Jarju S."/>
            <person name="Secka A."/>
            <person name="Antonio M."/>
            <person name="Oren A."/>
            <person name="Chaudhuri R.R."/>
            <person name="La Ragione R."/>
            <person name="Hildebrand F."/>
            <person name="Pallen M.J."/>
        </authorList>
    </citation>
    <scope>NUCLEOTIDE SEQUENCE</scope>
    <source>
        <strain evidence="6">G3-4614</strain>
    </source>
</reference>
<proteinExistence type="predicted"/>
<name>A0A9D9E3K3_9BACT</name>
<dbReference type="PROSITE" id="PS51635">
    <property type="entry name" value="PNPLA"/>
    <property type="match status" value="1"/>
</dbReference>
<dbReference type="InterPro" id="IPR002641">
    <property type="entry name" value="PNPLA_dom"/>
</dbReference>
<evidence type="ECO:0000256" key="2">
    <source>
        <dbReference type="ARBA" id="ARBA00022963"/>
    </source>
</evidence>
<accession>A0A9D9E3K3</accession>
<dbReference type="Gene3D" id="2.40.160.50">
    <property type="entry name" value="membrane protein fhac: a member of the omp85/tpsb transporter family"/>
    <property type="match status" value="1"/>
</dbReference>
<dbReference type="Proteomes" id="UP000823636">
    <property type="component" value="Unassembled WGS sequence"/>
</dbReference>
<evidence type="ECO:0000313" key="6">
    <source>
        <dbReference type="EMBL" id="MBO8438909.1"/>
    </source>
</evidence>
<dbReference type="GO" id="GO:0016042">
    <property type="term" value="P:lipid catabolic process"/>
    <property type="evidence" value="ECO:0007669"/>
    <property type="project" value="UniProtKB-UniRule"/>
</dbReference>
<dbReference type="AlphaFoldDB" id="A0A9D9E3K3"/>
<dbReference type="CDD" id="cd07205">
    <property type="entry name" value="Pat_PNPLA6_PNPLA7_NTE1_like"/>
    <property type="match status" value="1"/>
</dbReference>
<evidence type="ECO:0000259" key="5">
    <source>
        <dbReference type="PROSITE" id="PS51635"/>
    </source>
</evidence>
<feature type="short sequence motif" description="GXGXXG" evidence="4">
    <location>
        <begin position="28"/>
        <end position="33"/>
    </location>
</feature>
<evidence type="ECO:0000256" key="4">
    <source>
        <dbReference type="PROSITE-ProRule" id="PRU01161"/>
    </source>
</evidence>
<keyword evidence="1 4" id="KW-0378">Hydrolase</keyword>
<keyword evidence="3 4" id="KW-0443">Lipid metabolism</keyword>
<protein>
    <submittedName>
        <fullName evidence="6">Patatin-like phospholipase family protein</fullName>
    </submittedName>
</protein>
<evidence type="ECO:0000256" key="3">
    <source>
        <dbReference type="ARBA" id="ARBA00023098"/>
    </source>
</evidence>
<sequence>MRRILPYLFSLLIFTGAKAESVGLVLSGGGAKGIAHIGVIQALEDNGIPIDYVTGTSMGAIVGAMYAMGLTPSEMMEIIKSPDFESWSKGEISKKQIFYFRRPDPSPQFVSFDLSLNERDKRFTTHLLPTNLINPIPMNVGFLYLFSPATGQCRGNFDNLFVPFRSVASDVYNKRAVVFSRGDLGDAVRASMTFPFVFKPIEIDSILLYDGGIYNNFPIDVMQEDFNPDFIIGCKVASNPGKPKEGDLMAQLDAMVMQKTDYSVPEDKGVLISFNLSGQVGLLDFPKADMIYRIGYEKGLQYADSIKSRISRRVTPESRQLKRMQYRSRTPEVKFDKVTVNGGTHSQQTYIRKQFEAVQDSLGHIDMNGFDIAYYKLVSDSKISDLIPHGVYNDTTGLYTLVLDAKIKDNISFGFGAYISSGNTNQIYLDAKYRTLSLYSLDLDLNGYLGRSYNSAMFSAKLELPWKIPMYLKMYGCFSKKKYYESEKLFIQTESPTFITNQEAYVKLRLGLPFLNSSKTEITVGYGYLTDAYYPSNYLDFTTTKQDKSNYSLFMGSVKFESNTLNSIMYPIRGSRITISGEFVLGKETYIQESIVGNRYSDNHSWLQLNAGAEYYLTPIKKFSLGFVGDMVISSKSFFATYTSTIVQAPAFTPTPHSKTVFNEAFRANQYVAGGIVPVWNIVNNLQLRGEFYCFVPFFEIKQDMNGLPYYGKFMDSVKYMGEVSLVYNLPFAAISMFSNYYSYPARNWNFGLALGVLLYNPRFLE</sequence>